<feature type="domain" description="Mobile element protein CD1107-like" evidence="4">
    <location>
        <begin position="65"/>
        <end position="198"/>
    </location>
</feature>
<dbReference type="InterPro" id="IPR025376">
    <property type="entry name" value="CD1107-like_dom"/>
</dbReference>
<feature type="compositionally biased region" description="Low complexity" evidence="1">
    <location>
        <begin position="135"/>
        <end position="161"/>
    </location>
</feature>
<feature type="transmembrane region" description="Helical" evidence="2">
    <location>
        <begin position="170"/>
        <end position="190"/>
    </location>
</feature>
<feature type="chain" id="PRO_5045764269" evidence="3">
    <location>
        <begin position="29"/>
        <end position="249"/>
    </location>
</feature>
<keyword evidence="2" id="KW-0812">Transmembrane</keyword>
<comment type="caution">
    <text evidence="5">The sequence shown here is derived from an EMBL/GenBank/DDBJ whole genome shotgun (WGS) entry which is preliminary data.</text>
</comment>
<dbReference type="Proteomes" id="UP001082703">
    <property type="component" value="Unassembled WGS sequence"/>
</dbReference>
<evidence type="ECO:0000313" key="5">
    <source>
        <dbReference type="EMBL" id="MCY1714890.1"/>
    </source>
</evidence>
<feature type="compositionally biased region" description="Basic and acidic residues" evidence="1">
    <location>
        <begin position="226"/>
        <end position="237"/>
    </location>
</feature>
<keyword evidence="2" id="KW-1133">Transmembrane helix</keyword>
<proteinExistence type="predicted"/>
<name>A0ABT4BVG6_9FIRM</name>
<feature type="compositionally biased region" description="Low complexity" evidence="1">
    <location>
        <begin position="51"/>
        <end position="62"/>
    </location>
</feature>
<protein>
    <submittedName>
        <fullName evidence="5">DUF4366 domain-containing protein</fullName>
    </submittedName>
</protein>
<feature type="signal peptide" evidence="3">
    <location>
        <begin position="1"/>
        <end position="28"/>
    </location>
</feature>
<evidence type="ECO:0000256" key="3">
    <source>
        <dbReference type="SAM" id="SignalP"/>
    </source>
</evidence>
<feature type="compositionally biased region" description="Acidic residues" evidence="1">
    <location>
        <begin position="206"/>
        <end position="225"/>
    </location>
</feature>
<evidence type="ECO:0000256" key="1">
    <source>
        <dbReference type="SAM" id="MobiDB-lite"/>
    </source>
</evidence>
<accession>A0ABT4BVG6</accession>
<gene>
    <name evidence="5" type="ORF">OUY18_11575</name>
</gene>
<feature type="compositionally biased region" description="Acidic residues" evidence="1">
    <location>
        <begin position="238"/>
        <end position="249"/>
    </location>
</feature>
<dbReference type="RefSeq" id="WP_268058948.1">
    <property type="nucleotide sequence ID" value="NZ_JAPOHA010000012.1"/>
</dbReference>
<reference evidence="5 6" key="1">
    <citation type="submission" date="2022-11" db="EMBL/GenBank/DDBJ databases">
        <authorList>
            <person name="Caiyu Z."/>
        </authorList>
    </citation>
    <scope>NUCLEOTIDE SEQUENCE [LARGE SCALE GENOMIC DNA]</scope>
    <source>
        <strain evidence="5 6">YR-4</strain>
    </source>
</reference>
<dbReference type="EMBL" id="JAPOHA010000012">
    <property type="protein sequence ID" value="MCY1714890.1"/>
    <property type="molecule type" value="Genomic_DNA"/>
</dbReference>
<dbReference type="PROSITE" id="PS51257">
    <property type="entry name" value="PROKAR_LIPOPROTEIN"/>
    <property type="match status" value="1"/>
</dbReference>
<evidence type="ECO:0000313" key="6">
    <source>
        <dbReference type="Proteomes" id="UP001082703"/>
    </source>
</evidence>
<evidence type="ECO:0000256" key="2">
    <source>
        <dbReference type="SAM" id="Phobius"/>
    </source>
</evidence>
<feature type="region of interest" description="Disordered" evidence="1">
    <location>
        <begin position="128"/>
        <end position="166"/>
    </location>
</feature>
<keyword evidence="3" id="KW-0732">Signal</keyword>
<sequence length="249" mass="26260">MKKSKIRVLVCLMAAVSCTAAFSANALAYSTGTTSPTLSSSNAAQSSTASSAASSATSSGTSLKPLTPDGTGTMIDNVTNEDGKEFFTITTPSKHVFYLIIDRQKNAENVYFLDAVTDKDLLALAKNDNEDVSGSSSAKTASTPETSSAPTVSTPTASSNPQPEKQNSSAGIAAVAVLAAVLVGAAVWFFKFRKPGKKDKNKPDPDDYDYADDGDEESEPENEPDSPDKETEQKDESETSDDEAEREDE</sequence>
<feature type="region of interest" description="Disordered" evidence="1">
    <location>
        <begin position="195"/>
        <end position="249"/>
    </location>
</feature>
<dbReference type="Pfam" id="PF14283">
    <property type="entry name" value="CD1107-like"/>
    <property type="match status" value="1"/>
</dbReference>
<keyword evidence="6" id="KW-1185">Reference proteome</keyword>
<evidence type="ECO:0000259" key="4">
    <source>
        <dbReference type="Pfam" id="PF14283"/>
    </source>
</evidence>
<keyword evidence="2" id="KW-0472">Membrane</keyword>
<feature type="region of interest" description="Disordered" evidence="1">
    <location>
        <begin position="51"/>
        <end position="77"/>
    </location>
</feature>
<organism evidence="5 6">
    <name type="scientific">Caproiciproducens galactitolivorans</name>
    <dbReference type="NCBI Taxonomy" id="642589"/>
    <lineage>
        <taxon>Bacteria</taxon>
        <taxon>Bacillati</taxon>
        <taxon>Bacillota</taxon>
        <taxon>Clostridia</taxon>
        <taxon>Eubacteriales</taxon>
        <taxon>Acutalibacteraceae</taxon>
        <taxon>Caproiciproducens</taxon>
    </lineage>
</organism>